<dbReference type="PANTHER" id="PTHR21597:SF0">
    <property type="entry name" value="THO COMPLEX SUBUNIT 2"/>
    <property type="match status" value="1"/>
</dbReference>
<dbReference type="Proteomes" id="UP000747399">
    <property type="component" value="Unassembled WGS sequence"/>
</dbReference>
<dbReference type="Pfam" id="PF11732">
    <property type="entry name" value="Thoc2"/>
    <property type="match status" value="1"/>
</dbReference>
<feature type="compositionally biased region" description="Gly residues" evidence="6">
    <location>
        <begin position="1798"/>
        <end position="1822"/>
    </location>
</feature>
<feature type="domain" description="THO complex subunitTHOC2 C-terminal" evidence="7">
    <location>
        <begin position="1135"/>
        <end position="1317"/>
    </location>
</feature>
<feature type="compositionally biased region" description="Gly residues" evidence="6">
    <location>
        <begin position="1743"/>
        <end position="1762"/>
    </location>
</feature>
<dbReference type="InterPro" id="IPR040007">
    <property type="entry name" value="Tho2"/>
</dbReference>
<dbReference type="PANTHER" id="PTHR21597">
    <property type="entry name" value="THO2 PROTEIN"/>
    <property type="match status" value="1"/>
</dbReference>
<evidence type="ECO:0000256" key="2">
    <source>
        <dbReference type="ARBA" id="ARBA00007857"/>
    </source>
</evidence>
<comment type="subcellular location">
    <subcellularLocation>
        <location evidence="1">Nucleus</location>
    </subcellularLocation>
</comment>
<feature type="compositionally biased region" description="Basic and acidic residues" evidence="6">
    <location>
        <begin position="1564"/>
        <end position="1635"/>
    </location>
</feature>
<feature type="compositionally biased region" description="Basic and acidic residues" evidence="6">
    <location>
        <begin position="1463"/>
        <end position="1474"/>
    </location>
</feature>
<feature type="region of interest" description="Disordered" evidence="6">
    <location>
        <begin position="1058"/>
        <end position="1087"/>
    </location>
</feature>
<feature type="domain" description="THO complex subunit 2 N-terminal" evidence="9">
    <location>
        <begin position="66"/>
        <end position="184"/>
    </location>
</feature>
<evidence type="ECO:0000256" key="3">
    <source>
        <dbReference type="ARBA" id="ARBA00019596"/>
    </source>
</evidence>
<feature type="compositionally biased region" description="Basic and acidic residues" evidence="6">
    <location>
        <begin position="1643"/>
        <end position="1658"/>
    </location>
</feature>
<dbReference type="InterPro" id="IPR021726">
    <property type="entry name" value="THO_THOC2_N"/>
</dbReference>
<accession>A0A8J4APQ6</accession>
<keyword evidence="11" id="KW-1185">Reference proteome</keyword>
<dbReference type="GO" id="GO:0000445">
    <property type="term" value="C:THO complex part of transcription export complex"/>
    <property type="evidence" value="ECO:0007669"/>
    <property type="project" value="TreeGrafter"/>
</dbReference>
<feature type="compositionally biased region" description="Low complexity" evidence="6">
    <location>
        <begin position="1367"/>
        <end position="1378"/>
    </location>
</feature>
<feature type="domain" description="THO complex subunitTHOC2 C-terminal" evidence="7">
    <location>
        <begin position="949"/>
        <end position="1060"/>
    </location>
</feature>
<evidence type="ECO:0000259" key="8">
    <source>
        <dbReference type="Pfam" id="PF11732"/>
    </source>
</evidence>
<feature type="compositionally biased region" description="Gly residues" evidence="6">
    <location>
        <begin position="1416"/>
        <end position="1429"/>
    </location>
</feature>
<feature type="region of interest" description="Disordered" evidence="6">
    <location>
        <begin position="468"/>
        <end position="510"/>
    </location>
</feature>
<protein>
    <recommendedName>
        <fullName evidence="3">THO complex subunit 2</fullName>
    </recommendedName>
</protein>
<evidence type="ECO:0000256" key="5">
    <source>
        <dbReference type="SAM" id="Coils"/>
    </source>
</evidence>
<feature type="compositionally biased region" description="Low complexity" evidence="6">
    <location>
        <begin position="1501"/>
        <end position="1522"/>
    </location>
</feature>
<evidence type="ECO:0000259" key="9">
    <source>
        <dbReference type="Pfam" id="PF16134"/>
    </source>
</evidence>
<organism evidence="10 11">
    <name type="scientific">Volvox africanus</name>
    <dbReference type="NCBI Taxonomy" id="51714"/>
    <lineage>
        <taxon>Eukaryota</taxon>
        <taxon>Viridiplantae</taxon>
        <taxon>Chlorophyta</taxon>
        <taxon>core chlorophytes</taxon>
        <taxon>Chlorophyceae</taxon>
        <taxon>CS clade</taxon>
        <taxon>Chlamydomonadales</taxon>
        <taxon>Volvocaceae</taxon>
        <taxon>Volvox</taxon>
    </lineage>
</organism>
<evidence type="ECO:0000313" key="10">
    <source>
        <dbReference type="EMBL" id="GIL45368.1"/>
    </source>
</evidence>
<feature type="domain" description="THO complex subunitTHOC2 N-terminal" evidence="8">
    <location>
        <begin position="606"/>
        <end position="680"/>
    </location>
</feature>
<feature type="compositionally biased region" description="Basic and acidic residues" evidence="6">
    <location>
        <begin position="1692"/>
        <end position="1709"/>
    </location>
</feature>
<feature type="compositionally biased region" description="Basic and acidic residues" evidence="6">
    <location>
        <begin position="1721"/>
        <end position="1733"/>
    </location>
</feature>
<evidence type="ECO:0000256" key="6">
    <source>
        <dbReference type="SAM" id="MobiDB-lite"/>
    </source>
</evidence>
<dbReference type="InterPro" id="IPR021418">
    <property type="entry name" value="THO_THOC2_C"/>
</dbReference>
<feature type="domain" description="THO complex subunit 2 N-terminal" evidence="9">
    <location>
        <begin position="410"/>
        <end position="586"/>
    </location>
</feature>
<feature type="compositionally biased region" description="Low complexity" evidence="6">
    <location>
        <begin position="468"/>
        <end position="485"/>
    </location>
</feature>
<feature type="compositionally biased region" description="Polar residues" evidence="6">
    <location>
        <begin position="486"/>
        <end position="500"/>
    </location>
</feature>
<feature type="compositionally biased region" description="Acidic residues" evidence="6">
    <location>
        <begin position="898"/>
        <end position="907"/>
    </location>
</feature>
<dbReference type="EMBL" id="BNCO01000003">
    <property type="protein sequence ID" value="GIL45368.1"/>
    <property type="molecule type" value="Genomic_DNA"/>
</dbReference>
<dbReference type="GO" id="GO:0006406">
    <property type="term" value="P:mRNA export from nucleus"/>
    <property type="evidence" value="ECO:0007669"/>
    <property type="project" value="InterPro"/>
</dbReference>
<evidence type="ECO:0000259" key="7">
    <source>
        <dbReference type="Pfam" id="PF11262"/>
    </source>
</evidence>
<feature type="coiled-coil region" evidence="5">
    <location>
        <begin position="972"/>
        <end position="1036"/>
    </location>
</feature>
<feature type="region of interest" description="Disordered" evidence="6">
    <location>
        <begin position="893"/>
        <end position="917"/>
    </location>
</feature>
<name>A0A8J4APQ6_9CHLO</name>
<sequence>MAADIREQLLNITLKHVQGRVFEADEYYKALETLGAPANYAEVLVDVFWILWVRFEVGRGPESMNLVAAIKACWQDKRVTEKQLLQVLEPECLHTVGLIRDKSIWDKKAVRYNTKLNYTILKYNLFREDSEGYAKLVTLYNNFGAGAVGDEDLPALARELQALIGSFDLDPNRCLDLLLDAAAAQPQNNALLGAVGLLKGEAVGQLMGFKLEQYQDASRDPAPRELLLVAAQLVRTGRTSLPELLGHLTPSDEQQTAGQRGAREALMRRVGEIGQINLGAPGVGDAVGSDAVDSRDRSGKGGQQMDTSRNPRSTGLSAASFELDPSAAVGPLAVGPDPPHNQPLALLDALLQVGAWDAAVELHDRLVALGATPAAYPPISEALSRLLAAEMEPAYDSLFPQGVWGRNTLWGDVLPSGAVTPQLSPMALRLLNMLGLYIHRDVRLFTKVLRLLRYQLAFPSTSDVATEAGSGAGATAATSGTLTAAPQPNGQLPQGTTGPTRSAPGQRPERYGPVDELLATVLLPALSCCPVHLPLAADVWECVKLLPMQSRYRIYAEYRELAQSQPMLQAAWRLATVETKKVLKRLVLPTDPQKKKEACRPHARMVAKVAHVNPLPVMEAIVTQIEVYDNQIEVSLEALKYLSPFSYDVLTYVILSRLAVERDKVKEDGVNISGWLQSLARFTGAACRRFSDLDVGAVLQFLVNTLRAGDSFDLLVLQQIIVAMTGVRLEAVLSDEQLDALAGGPELVAEAVVLDAGEADAALGMGRTASAKDLAKGRQRLLRALEDADNRRLGGNGGGGSLTLPLLILTAQQRSIIINHTDAKVIKFIATMYDRCQETLLHLTEFLRLALPVESYADMLPTPDVLRREYGMDVEVVWHIYRPVMSSLLEAAAPQPAEEGELEEGEDGGAVTAGPVGDAPVREEARVGDKTWNSVLAGLPACAGNSALWSVVTPELYATFWSLQLQDIYVPIRRYEKELSNVKDQLQLLDNNYMNYIRPGLQSNSGYISNNLQQQYEQYKMEKATLQEKQSRLTTELEQRRRHVDEVKQRLGLQRGGFFLPRTPPVQQPSVQPQDEPGEVGKQAAPSAAAAAAAANAQKAANANGIPGVPPAATGVWSSGGAVRPPARNVPGFCAVAQEMFLPRILFSALDAAYCARMVMLLHHLEVRHFSLIPFLDSTLRAIIPVLRSMTEVEANNFGVFMFEMLKQLVAWHRDEKLFNDECVRKTAALANAKQPHNVFKSKMMLWHGIISSTFRASLESGDYTQIANALSVMGRLVTVWPGTVPSATSFRQWVEKLQKEDPREDIKTMARSYLIALSRETDKPGRMMSQLEYGGPNVMERQRAMASSAASRGNASSPPTAPKNTARPPAGVGHAVAGGPSAAAAAAEVAHKQLNAAAKPFVPRGAPVPESNYTPGGGGGQGGAGPVGGSAAAADGSDHMATDAKEGMQARGGLATVRKRARIEGRADVDKVDVTPPAPDRVTGSDAGSAGSLKKPRVEPGALVVGAASAAAPDDNRSAANKSRGGVVDRDGADTVSEAGGRAGSETSGRGERGPADAASAGREGKSEKEHKEHKRSKEKDREKERGSNKDKDKDKERNKGDREEKEESRREEKERRREEKERERAEKAEESRAAAKVALPDPKDRDKDGRGDRAPDKGPGSAIVVADKVDRERVEAKGGRMVGATADNVAGKDREVRAPSAERPRDRHGTRRNVIADDSIDRERDGTDGGSKRRRMDGKSEGGVGGGGSPGHGPPSGRGGSITPDAMVVSRRNATDTDIEYDERGGFALPPAPALRGGGGAGPGSGVSGPGTRGGIGQGGALLPPPGRPSNPPDTRRRVGR</sequence>
<evidence type="ECO:0000313" key="11">
    <source>
        <dbReference type="Proteomes" id="UP000747399"/>
    </source>
</evidence>
<feature type="region of interest" description="Disordered" evidence="6">
    <location>
        <begin position="1402"/>
        <end position="1843"/>
    </location>
</feature>
<proteinExistence type="inferred from homology"/>
<keyword evidence="5" id="KW-0175">Coiled coil</keyword>
<feature type="region of interest" description="Disordered" evidence="6">
    <location>
        <begin position="1343"/>
        <end position="1378"/>
    </location>
</feature>
<keyword evidence="4" id="KW-0539">Nucleus</keyword>
<dbReference type="GO" id="GO:0006397">
    <property type="term" value="P:mRNA processing"/>
    <property type="evidence" value="ECO:0007669"/>
    <property type="project" value="InterPro"/>
</dbReference>
<dbReference type="Pfam" id="PF16134">
    <property type="entry name" value="THOC2_N"/>
    <property type="match status" value="3"/>
</dbReference>
<evidence type="ECO:0000256" key="1">
    <source>
        <dbReference type="ARBA" id="ARBA00004123"/>
    </source>
</evidence>
<dbReference type="InterPro" id="IPR032302">
    <property type="entry name" value="THOC2_N"/>
</dbReference>
<feature type="domain" description="THO complex subunit 2 N-terminal" evidence="9">
    <location>
        <begin position="202"/>
        <end position="398"/>
    </location>
</feature>
<comment type="similarity">
    <text evidence="2">Belongs to the THOC2 family.</text>
</comment>
<feature type="compositionally biased region" description="Basic and acidic residues" evidence="6">
    <location>
        <begin position="1437"/>
        <end position="1449"/>
    </location>
</feature>
<evidence type="ECO:0000256" key="4">
    <source>
        <dbReference type="ARBA" id="ARBA00023242"/>
    </source>
</evidence>
<comment type="caution">
    <text evidence="10">The sequence shown here is derived from an EMBL/GenBank/DDBJ whole genome shotgun (WGS) entry which is preliminary data.</text>
</comment>
<gene>
    <name evidence="10" type="ORF">Vafri_2617</name>
</gene>
<feature type="compositionally biased region" description="Low complexity" evidence="6">
    <location>
        <begin position="1345"/>
        <end position="1358"/>
    </location>
</feature>
<feature type="compositionally biased region" description="Polar residues" evidence="6">
    <location>
        <begin position="304"/>
        <end position="317"/>
    </location>
</feature>
<dbReference type="Pfam" id="PF11262">
    <property type="entry name" value="Tho2"/>
    <property type="match status" value="2"/>
</dbReference>
<feature type="region of interest" description="Disordered" evidence="6">
    <location>
        <begin position="281"/>
        <end position="317"/>
    </location>
</feature>
<dbReference type="GO" id="GO:0003729">
    <property type="term" value="F:mRNA binding"/>
    <property type="evidence" value="ECO:0007669"/>
    <property type="project" value="TreeGrafter"/>
</dbReference>
<feature type="compositionally biased region" description="Basic and acidic residues" evidence="6">
    <location>
        <begin position="1669"/>
        <end position="1680"/>
    </location>
</feature>
<reference evidence="10" key="1">
    <citation type="journal article" date="2021" name="Proc. Natl. Acad. Sci. U.S.A.">
        <title>Three genomes in the algal genus Volvox reveal the fate of a haploid sex-determining region after a transition to homothallism.</title>
        <authorList>
            <person name="Yamamoto K."/>
            <person name="Hamaji T."/>
            <person name="Kawai-Toyooka H."/>
            <person name="Matsuzaki R."/>
            <person name="Takahashi F."/>
            <person name="Nishimura Y."/>
            <person name="Kawachi M."/>
            <person name="Noguchi H."/>
            <person name="Minakuchi Y."/>
            <person name="Umen J.G."/>
            <person name="Toyoda A."/>
            <person name="Nozaki H."/>
        </authorList>
    </citation>
    <scope>NUCLEOTIDE SEQUENCE</scope>
    <source>
        <strain evidence="10">NIES-3780</strain>
    </source>
</reference>
<feature type="compositionally biased region" description="Pro residues" evidence="6">
    <location>
        <begin position="1825"/>
        <end position="1834"/>
    </location>
</feature>